<dbReference type="InterPro" id="IPR016181">
    <property type="entry name" value="Acyl_CoA_acyltransferase"/>
</dbReference>
<dbReference type="EMBL" id="SJPN01000001">
    <property type="protein sequence ID" value="TWU08057.1"/>
    <property type="molecule type" value="Genomic_DNA"/>
</dbReference>
<proteinExistence type="predicted"/>
<dbReference type="Gene3D" id="3.40.630.30">
    <property type="match status" value="1"/>
</dbReference>
<comment type="caution">
    <text evidence="1">The sequence shown here is derived from an EMBL/GenBank/DDBJ whole genome shotgun (WGS) entry which is preliminary data.</text>
</comment>
<accession>A0A5C6B8G5</accession>
<organism evidence="1 2">
    <name type="scientific">Stieleria varia</name>
    <dbReference type="NCBI Taxonomy" id="2528005"/>
    <lineage>
        <taxon>Bacteria</taxon>
        <taxon>Pseudomonadati</taxon>
        <taxon>Planctomycetota</taxon>
        <taxon>Planctomycetia</taxon>
        <taxon>Pirellulales</taxon>
        <taxon>Pirellulaceae</taxon>
        <taxon>Stieleria</taxon>
    </lineage>
</organism>
<evidence type="ECO:0000313" key="1">
    <source>
        <dbReference type="EMBL" id="TWU08057.1"/>
    </source>
</evidence>
<evidence type="ECO:0000313" key="2">
    <source>
        <dbReference type="Proteomes" id="UP000320176"/>
    </source>
</evidence>
<name>A0A5C6B8G5_9BACT</name>
<dbReference type="AlphaFoldDB" id="A0A5C6B8G5"/>
<gene>
    <name evidence="1" type="ORF">Pla52n_06380</name>
</gene>
<reference evidence="1 2" key="1">
    <citation type="submission" date="2019-02" db="EMBL/GenBank/DDBJ databases">
        <title>Deep-cultivation of Planctomycetes and their phenomic and genomic characterization uncovers novel biology.</title>
        <authorList>
            <person name="Wiegand S."/>
            <person name="Jogler M."/>
            <person name="Boedeker C."/>
            <person name="Pinto D."/>
            <person name="Vollmers J."/>
            <person name="Rivas-Marin E."/>
            <person name="Kohn T."/>
            <person name="Peeters S.H."/>
            <person name="Heuer A."/>
            <person name="Rast P."/>
            <person name="Oberbeckmann S."/>
            <person name="Bunk B."/>
            <person name="Jeske O."/>
            <person name="Meyerdierks A."/>
            <person name="Storesund J.E."/>
            <person name="Kallscheuer N."/>
            <person name="Luecker S."/>
            <person name="Lage O.M."/>
            <person name="Pohl T."/>
            <person name="Merkel B.J."/>
            <person name="Hornburger P."/>
            <person name="Mueller R.-W."/>
            <person name="Bruemmer F."/>
            <person name="Labrenz M."/>
            <person name="Spormann A.M."/>
            <person name="Op Den Camp H."/>
            <person name="Overmann J."/>
            <person name="Amann R."/>
            <person name="Jetten M.S.M."/>
            <person name="Mascher T."/>
            <person name="Medema M.H."/>
            <person name="Devos D.P."/>
            <person name="Kaster A.-K."/>
            <person name="Ovreas L."/>
            <person name="Rohde M."/>
            <person name="Galperin M.Y."/>
            <person name="Jogler C."/>
        </authorList>
    </citation>
    <scope>NUCLEOTIDE SEQUENCE [LARGE SCALE GENOMIC DNA]</scope>
    <source>
        <strain evidence="1 2">Pla52n</strain>
    </source>
</reference>
<sequence length="400" mass="44350">MGAPQQSVSVTRCPSRFQFAIANRIEFLNPVHWDAVTAGASVFLSRNYLSATQDDFGSEVVRDFALIYDGPQPVAAIATQSFDITGKQLVAAKSDGENKFSAELKRKSLSMLKRRVCLCGNVHTWGMHGVAFAPDCDPSAIWPGVADCLYRIRRANRLHGQTDYVIIKDLFADQHAHAGSLASYRYKSFETEPNMVLTINPQWKTIDDYFVSLTKRYRAAAKKVFKPFDADGLSVSSLVNVAEHSDRVHALYHAVASKADVCLFPLSSTTLPRIAEALGDDFATIGIFEHDHLVGFVTVVRDGPTAIGYYIGIDYGANARLPIYHRLLLAVIDQAITWGCQNVSFGRTALDAKSRLGCQPEDTHVWVRHRVPLVNVFVQQVLKNVSHAEPPDRNPFKEAQ</sequence>
<keyword evidence="2" id="KW-1185">Reference proteome</keyword>
<dbReference type="SUPFAM" id="SSF55729">
    <property type="entry name" value="Acyl-CoA N-acyltransferases (Nat)"/>
    <property type="match status" value="1"/>
</dbReference>
<dbReference type="Proteomes" id="UP000320176">
    <property type="component" value="Unassembled WGS sequence"/>
</dbReference>
<protein>
    <submittedName>
        <fullName evidence="1">Uncharacterized protein</fullName>
    </submittedName>
</protein>